<dbReference type="Pfam" id="PF23666">
    <property type="entry name" value="Rcc01698_C"/>
    <property type="match status" value="1"/>
</dbReference>
<evidence type="ECO:0000313" key="6">
    <source>
        <dbReference type="Proteomes" id="UP000326554"/>
    </source>
</evidence>
<dbReference type="CDD" id="cd19607">
    <property type="entry name" value="GTA_TIM-barrel-like"/>
    <property type="match status" value="1"/>
</dbReference>
<protein>
    <submittedName>
        <fullName evidence="5">Host specificity protein</fullName>
    </submittedName>
</protein>
<accession>A0A5J5GMW4</accession>
<dbReference type="InterPro" id="IPR025195">
    <property type="entry name" value="GTA_TIM_dom"/>
</dbReference>
<evidence type="ECO:0000259" key="3">
    <source>
        <dbReference type="Pfam" id="PF13550"/>
    </source>
</evidence>
<dbReference type="Gene3D" id="3.20.20.80">
    <property type="entry name" value="Glycosidases"/>
    <property type="match status" value="1"/>
</dbReference>
<reference evidence="5 6" key="1">
    <citation type="submission" date="2019-09" db="EMBL/GenBank/DDBJ databases">
        <authorList>
            <person name="Park J.-S."/>
            <person name="Choi H.-J."/>
        </authorList>
    </citation>
    <scope>NUCLEOTIDE SEQUENCE [LARGE SCALE GENOMIC DNA]</scope>
    <source>
        <strain evidence="5 6">176SS1-4</strain>
    </source>
</reference>
<dbReference type="Pfam" id="PF13547">
    <property type="entry name" value="GTA_TIM"/>
    <property type="match status" value="1"/>
</dbReference>
<dbReference type="RefSeq" id="WP_150444576.1">
    <property type="nucleotide sequence ID" value="NZ_VYQE01000002.1"/>
</dbReference>
<name>A0A5J5GMW4_9RHOB</name>
<dbReference type="InterPro" id="IPR056490">
    <property type="entry name" value="Rcc01698_C"/>
</dbReference>
<evidence type="ECO:0000313" key="5">
    <source>
        <dbReference type="EMBL" id="KAA9009043.1"/>
    </source>
</evidence>
<evidence type="ECO:0000259" key="2">
    <source>
        <dbReference type="Pfam" id="PF13547"/>
    </source>
</evidence>
<feature type="region of interest" description="Disordered" evidence="1">
    <location>
        <begin position="657"/>
        <end position="677"/>
    </location>
</feature>
<dbReference type="SUPFAM" id="SSF51445">
    <property type="entry name" value="(Trans)glycosidases"/>
    <property type="match status" value="1"/>
</dbReference>
<dbReference type="Pfam" id="PF13550">
    <property type="entry name" value="Phage-tail_3"/>
    <property type="match status" value="1"/>
</dbReference>
<feature type="domain" description="Tip attachment protein J" evidence="3">
    <location>
        <begin position="794"/>
        <end position="949"/>
    </location>
</feature>
<organism evidence="5 6">
    <name type="scientific">Histidinibacterium aquaticum</name>
    <dbReference type="NCBI Taxonomy" id="2613962"/>
    <lineage>
        <taxon>Bacteria</taxon>
        <taxon>Pseudomonadati</taxon>
        <taxon>Pseudomonadota</taxon>
        <taxon>Alphaproteobacteria</taxon>
        <taxon>Rhodobacterales</taxon>
        <taxon>Paracoccaceae</taxon>
        <taxon>Histidinibacterium</taxon>
    </lineage>
</organism>
<dbReference type="InterPro" id="IPR017853">
    <property type="entry name" value="GH"/>
</dbReference>
<dbReference type="Proteomes" id="UP000326554">
    <property type="component" value="Unassembled WGS sequence"/>
</dbReference>
<keyword evidence="6" id="KW-1185">Reference proteome</keyword>
<comment type="caution">
    <text evidence="5">The sequence shown here is derived from an EMBL/GenBank/DDBJ whole genome shotgun (WGS) entry which is preliminary data.</text>
</comment>
<evidence type="ECO:0000259" key="4">
    <source>
        <dbReference type="Pfam" id="PF23666"/>
    </source>
</evidence>
<gene>
    <name evidence="5" type="ORF">F3S47_07230</name>
</gene>
<sequence>MATIVLGAAGMAVGGSVGGSVLGLSSSVIGRAAGATLGRWIDARLMGQGSEPVETGRVDRFRLPSASEGAPVGRVYGRMRVAGQVIWASAFREESDTSGGGKGRPRQPEVTELSYSVSLAVALCEGEVTSIGRIWADGREVPAHRLNMRLYRGTGDQLPDPKIAAVEGADHAPAYRGIAYLVFEDLPLGQFGNRVPAFSFEVLRPGASREGTPPDVARAVKGVALMPGSGEYALATEPVEVSHGYGETVLANVHTPDGRADAVVALDQLEAELPECGAVSLVVSWFGDDLRAGDCTLRPKVERAGDDGSMPWRVGGLDRETAQVVPEGDEGPVYGGTPTDQSVVQIIREMRGRGQHVTFYPFILMDQLAGNALPDPYSGEAGQAHLPWRGRITTSLAEGMTGTPQGTAQADAEVSAIFGSCAPEDFAPGEDTVDYAGPDEWSYRRFILHYAHLCAAAGGVEAFCIGSEMRGLTTVRGASGYPAVERLRTLAQEVRAILPGAKIGYAADWSEYHGHQPAGTQDKRFHLDPLWADPAIDFIGIDNYMPLSDWRDVEGHADAGWGSIHDLDYLRANVEGGEGYDWYYASEADRAAQIRTPITDFYGEAWLWRVKDLRGWWSNYHHDRVGGARAPAPTDWTPGMKPIWFTEFGCPAIDKGTNEPNKFVDPKSSESTVPRFSTGEPDELIQLQYVRAMVAHWSDPANNPVSDFSGLQMIDMDRAHYWAWDARPWPAFPGRPGIWSDGANWERGHWITGRTAHRPLSDVVEEIVSPAELEGLETDRLWGLVRGYAVETIASARSALQPLMLAHGVDAVERGGGIVFASRSDSVSGEVALADLVEGEPDLERMRDDAAPGERLSLSFVAAGAGYEAAAVEVSRPGELAREVSRSELPMVLTRDEARGIGARWLAEAQAARDTARFALPPSLSALGAGDVVRLQGHSGALFRIDRAETGLSRQVEATRIPPGVYGPAAPGALSLELPEMRVPGPAEGLFLDLPQVPGVEAGPRFVAVARPWPGPVALYASGAGEDHALQLVQSRPAAVGLTETPLASARPGRWDRGQALRVRMLAGELSSVGQAELLSGANLAAVGDGETWEVIQFREAELVAPSTYELRMRLRGQGGTDGTMPEVWPPGSFLVPLTPRLGRVEGAEPGMPRDYRWGPADQPPGHTSYRSAVRDLGGAALRPWPVCHLEARAEGENIAITWIRRARLGGDGWRGWEVPLAEGQERYLLRVRSEGGGLLREALTESPGFTYTAAMQAADALNGTPATVEVAQVSDLYGPGPATRAELPR</sequence>
<feature type="domain" description="Rcc01698-like C-terminal" evidence="4">
    <location>
        <begin position="1038"/>
        <end position="1134"/>
    </location>
</feature>
<dbReference type="EMBL" id="VYQE01000002">
    <property type="protein sequence ID" value="KAA9009043.1"/>
    <property type="molecule type" value="Genomic_DNA"/>
</dbReference>
<feature type="domain" description="GTA TIM-barrel-like" evidence="2">
    <location>
        <begin position="441"/>
        <end position="733"/>
    </location>
</feature>
<dbReference type="InterPro" id="IPR032876">
    <property type="entry name" value="J_dom"/>
</dbReference>
<evidence type="ECO:0000256" key="1">
    <source>
        <dbReference type="SAM" id="MobiDB-lite"/>
    </source>
</evidence>
<proteinExistence type="predicted"/>